<dbReference type="InterPro" id="IPR018759">
    <property type="entry name" value="BBP2_2"/>
</dbReference>
<gene>
    <name evidence="1" type="ORF">FH752_08235</name>
</gene>
<dbReference type="Pfam" id="PF10082">
    <property type="entry name" value="BBP2_2"/>
    <property type="match status" value="1"/>
</dbReference>
<accession>A0A844HYQ2</accession>
<proteinExistence type="predicted"/>
<evidence type="ECO:0000313" key="1">
    <source>
        <dbReference type="EMBL" id="MTI98594.1"/>
    </source>
</evidence>
<reference evidence="1 2" key="1">
    <citation type="submission" date="2019-06" db="EMBL/GenBank/DDBJ databases">
        <title>Enrichment of Autotrophic Halophilic Microorganisms from Red Sea Brine Pool Using Microbial Electrosynthesis System.</title>
        <authorList>
            <person name="Alqahtani M.F."/>
            <person name="Bajracharya S."/>
            <person name="Katuri K.P."/>
            <person name="Ali M."/>
            <person name="Saikaly P.E."/>
        </authorList>
    </citation>
    <scope>NUCLEOTIDE SEQUENCE [LARGE SCALE GENOMIC DNA]</scope>
    <source>
        <strain evidence="1">MES15</strain>
    </source>
</reference>
<dbReference type="Proteomes" id="UP000431462">
    <property type="component" value="Unassembled WGS sequence"/>
</dbReference>
<protein>
    <submittedName>
        <fullName evidence="1">Uncharacterized protein</fullName>
    </submittedName>
</protein>
<evidence type="ECO:0000313" key="2">
    <source>
        <dbReference type="Proteomes" id="UP000431462"/>
    </source>
</evidence>
<sequence>MDRTTGEGMLQARTRLTLALIFALSPLAASAQLELIGGQSARATDNARKATTAENSDLESRTYLKASYVSDPGRCEASFAGILGYSMWQDDSFDSESDGTMDLDSQCEFATGLFWDLDNNLREVRQDSTRSDTPSNTTQKNVFSTGPRYIWRLGGTDSITLDTKYENTEFSEPEETDSERVLGSVAWNHLFSQTLSGGLSLFASSTEFDSGAEVDVETFRATFQKRWATTALSGAFGVSEIESDFGGTTRSSDGLVGEIDLTRALNPSTDWYLRAARELTDRTSSFDIRFEDFEFNLKESLTVETTTLSTGINKAFPDRSSLNAKVFANQSDLLETNELEESAGLDVRYSRALSELLTGFASLGYRYTAFEEDESDDETINLELGLDYQVSRDLSVTGQLGQEQKNSDVPSREYDELWILVGVEYRFR</sequence>
<organism evidence="1 2">
    <name type="scientific">Marinobacter adhaerens</name>
    <dbReference type="NCBI Taxonomy" id="1033846"/>
    <lineage>
        <taxon>Bacteria</taxon>
        <taxon>Pseudomonadati</taxon>
        <taxon>Pseudomonadota</taxon>
        <taxon>Gammaproteobacteria</taxon>
        <taxon>Pseudomonadales</taxon>
        <taxon>Marinobacteraceae</taxon>
        <taxon>Marinobacter</taxon>
    </lineage>
</organism>
<name>A0A844HYQ2_9GAMM</name>
<comment type="caution">
    <text evidence="1">The sequence shown here is derived from an EMBL/GenBank/DDBJ whole genome shotgun (WGS) entry which is preliminary data.</text>
</comment>
<dbReference type="EMBL" id="VENC01000008">
    <property type="protein sequence ID" value="MTI98594.1"/>
    <property type="molecule type" value="Genomic_DNA"/>
</dbReference>
<dbReference type="AlphaFoldDB" id="A0A844HYQ2"/>